<dbReference type="InterPro" id="IPR036388">
    <property type="entry name" value="WH-like_DNA-bd_sf"/>
</dbReference>
<evidence type="ECO:0000256" key="5">
    <source>
        <dbReference type="SAM" id="MobiDB-lite"/>
    </source>
</evidence>
<dbReference type="SUPFAM" id="SSF46785">
    <property type="entry name" value="Winged helix' DNA-binding domain"/>
    <property type="match status" value="2"/>
</dbReference>
<dbReference type="PANTHER" id="PTHR34298:SF2">
    <property type="entry name" value="SEGREGATION AND CONDENSATION PROTEIN B"/>
    <property type="match status" value="1"/>
</dbReference>
<evidence type="ECO:0000313" key="6">
    <source>
        <dbReference type="EMBL" id="MBB5272418.1"/>
    </source>
</evidence>
<comment type="caution">
    <text evidence="6">The sequence shown here is derived from an EMBL/GenBank/DDBJ whole genome shotgun (WGS) entry which is preliminary data.</text>
</comment>
<keyword evidence="4" id="KW-0131">Cell cycle</keyword>
<keyword evidence="2" id="KW-0132">Cell division</keyword>
<dbReference type="EMBL" id="JACHGB010000004">
    <property type="protein sequence ID" value="MBB5272418.1"/>
    <property type="molecule type" value="Genomic_DNA"/>
</dbReference>
<dbReference type="InterPro" id="IPR036390">
    <property type="entry name" value="WH_DNA-bd_sf"/>
</dbReference>
<sequence>MNTAQARIVIEAALLSAAQPLSMADLRRLFDDAIDPAAMRELLAGLRSDWTDRGVRLVELAGGWRFQTAPEVAQFLARLHPEKPPRYSRAVLETLAIVAYRQPVTRGDIEEIRGVTVSSQVVRTLEERGWIEVIGHKEVVGRPELLATTRQFLDDLGLRSLDELPELTDPSAAVPSGALVEALAAVAGAKPYAGGETGASSPPEMPDPEVLALAPEPGELNDNAVEPVPAAEGNAP</sequence>
<dbReference type="GO" id="GO:0051304">
    <property type="term" value="P:chromosome separation"/>
    <property type="evidence" value="ECO:0007669"/>
    <property type="project" value="InterPro"/>
</dbReference>
<accession>A0A7W8HI97</accession>
<evidence type="ECO:0000256" key="4">
    <source>
        <dbReference type="ARBA" id="ARBA00023306"/>
    </source>
</evidence>
<protein>
    <submittedName>
        <fullName evidence="6">Segregation and condensation protein B</fullName>
    </submittedName>
</protein>
<evidence type="ECO:0000256" key="2">
    <source>
        <dbReference type="ARBA" id="ARBA00022618"/>
    </source>
</evidence>
<organism evidence="6 7">
    <name type="scientific">Quisquiliibacterium transsilvanicum</name>
    <dbReference type="NCBI Taxonomy" id="1549638"/>
    <lineage>
        <taxon>Bacteria</taxon>
        <taxon>Pseudomonadati</taxon>
        <taxon>Pseudomonadota</taxon>
        <taxon>Betaproteobacteria</taxon>
        <taxon>Burkholderiales</taxon>
        <taxon>Burkholderiaceae</taxon>
        <taxon>Quisquiliibacterium</taxon>
    </lineage>
</organism>
<keyword evidence="7" id="KW-1185">Reference proteome</keyword>
<proteinExistence type="predicted"/>
<gene>
    <name evidence="6" type="ORF">HNQ70_002432</name>
</gene>
<dbReference type="RefSeq" id="WP_183967819.1">
    <property type="nucleotide sequence ID" value="NZ_BAABEW010000025.1"/>
</dbReference>
<evidence type="ECO:0000256" key="1">
    <source>
        <dbReference type="ARBA" id="ARBA00022490"/>
    </source>
</evidence>
<dbReference type="InterPro" id="IPR005234">
    <property type="entry name" value="ScpB_csome_segregation"/>
</dbReference>
<keyword evidence="1" id="KW-0963">Cytoplasm</keyword>
<dbReference type="Gene3D" id="1.10.10.10">
    <property type="entry name" value="Winged helix-like DNA-binding domain superfamily/Winged helix DNA-binding domain"/>
    <property type="match status" value="2"/>
</dbReference>
<dbReference type="AlphaFoldDB" id="A0A7W8HI97"/>
<keyword evidence="3" id="KW-0159">Chromosome partition</keyword>
<dbReference type="PANTHER" id="PTHR34298">
    <property type="entry name" value="SEGREGATION AND CONDENSATION PROTEIN B"/>
    <property type="match status" value="1"/>
</dbReference>
<feature type="region of interest" description="Disordered" evidence="5">
    <location>
        <begin position="191"/>
        <end position="236"/>
    </location>
</feature>
<reference evidence="6 7" key="1">
    <citation type="submission" date="2020-08" db="EMBL/GenBank/DDBJ databases">
        <title>Genomic Encyclopedia of Type Strains, Phase IV (KMG-IV): sequencing the most valuable type-strain genomes for metagenomic binning, comparative biology and taxonomic classification.</title>
        <authorList>
            <person name="Goeker M."/>
        </authorList>
    </citation>
    <scope>NUCLEOTIDE SEQUENCE [LARGE SCALE GENOMIC DNA]</scope>
    <source>
        <strain evidence="6 7">DSM 29781</strain>
    </source>
</reference>
<dbReference type="Pfam" id="PF04079">
    <property type="entry name" value="SMC_ScpB"/>
    <property type="match status" value="1"/>
</dbReference>
<evidence type="ECO:0000256" key="3">
    <source>
        <dbReference type="ARBA" id="ARBA00022829"/>
    </source>
</evidence>
<name>A0A7W8HI97_9BURK</name>
<dbReference type="NCBIfam" id="TIGR00281">
    <property type="entry name" value="SMC-Scp complex subunit ScpB"/>
    <property type="match status" value="1"/>
</dbReference>
<evidence type="ECO:0000313" key="7">
    <source>
        <dbReference type="Proteomes" id="UP000532440"/>
    </source>
</evidence>
<dbReference type="Proteomes" id="UP000532440">
    <property type="component" value="Unassembled WGS sequence"/>
</dbReference>
<dbReference type="GO" id="GO:0051301">
    <property type="term" value="P:cell division"/>
    <property type="evidence" value="ECO:0007669"/>
    <property type="project" value="UniProtKB-KW"/>
</dbReference>